<organism evidence="3 4">
    <name type="scientific">Triparma columacea</name>
    <dbReference type="NCBI Taxonomy" id="722753"/>
    <lineage>
        <taxon>Eukaryota</taxon>
        <taxon>Sar</taxon>
        <taxon>Stramenopiles</taxon>
        <taxon>Ochrophyta</taxon>
        <taxon>Bolidophyceae</taxon>
        <taxon>Parmales</taxon>
        <taxon>Triparmaceae</taxon>
        <taxon>Triparma</taxon>
    </lineage>
</organism>
<gene>
    <name evidence="3" type="ORF">TrCOL_g3577</name>
</gene>
<proteinExistence type="predicted"/>
<evidence type="ECO:0000256" key="1">
    <source>
        <dbReference type="SAM" id="Coils"/>
    </source>
</evidence>
<feature type="region of interest" description="Disordered" evidence="2">
    <location>
        <begin position="483"/>
        <end position="505"/>
    </location>
</feature>
<accession>A0A9W7GEH4</accession>
<dbReference type="Proteomes" id="UP001165065">
    <property type="component" value="Unassembled WGS sequence"/>
</dbReference>
<keyword evidence="4" id="KW-1185">Reference proteome</keyword>
<evidence type="ECO:0000313" key="3">
    <source>
        <dbReference type="EMBL" id="GMI41696.1"/>
    </source>
</evidence>
<evidence type="ECO:0000313" key="4">
    <source>
        <dbReference type="Proteomes" id="UP001165065"/>
    </source>
</evidence>
<feature type="compositionally biased region" description="Basic and acidic residues" evidence="2">
    <location>
        <begin position="33"/>
        <end position="48"/>
    </location>
</feature>
<keyword evidence="1" id="KW-0175">Coiled coil</keyword>
<feature type="coiled-coil region" evidence="1">
    <location>
        <begin position="216"/>
        <end position="260"/>
    </location>
</feature>
<dbReference type="OrthoDB" id="198326at2759"/>
<comment type="caution">
    <text evidence="3">The sequence shown here is derived from an EMBL/GenBank/DDBJ whole genome shotgun (WGS) entry which is preliminary data.</text>
</comment>
<dbReference type="AlphaFoldDB" id="A0A9W7GEH4"/>
<reference evidence="4" key="1">
    <citation type="journal article" date="2023" name="Commun. Biol.">
        <title>Genome analysis of Parmales, the sister group of diatoms, reveals the evolutionary specialization of diatoms from phago-mixotrophs to photoautotrophs.</title>
        <authorList>
            <person name="Ban H."/>
            <person name="Sato S."/>
            <person name="Yoshikawa S."/>
            <person name="Yamada K."/>
            <person name="Nakamura Y."/>
            <person name="Ichinomiya M."/>
            <person name="Sato N."/>
            <person name="Blanc-Mathieu R."/>
            <person name="Endo H."/>
            <person name="Kuwata A."/>
            <person name="Ogata H."/>
        </authorList>
    </citation>
    <scope>NUCLEOTIDE SEQUENCE [LARGE SCALE GENOMIC DNA]</scope>
</reference>
<name>A0A9W7GEH4_9STRA</name>
<evidence type="ECO:0000256" key="2">
    <source>
        <dbReference type="SAM" id="MobiDB-lite"/>
    </source>
</evidence>
<sequence>MDDMFDILEPDHRPITSECSSSAISSPPPAPSPDDKKIGDDNSEKSVDSDFYSDEEAPPNKAAEQKIIYVVEGESDGDSSDNDLEERLLNQEKKKKEADDDAEFALHTMLTTPRLQPTPYDPPGYQPIVDKNRILRSYRRLRDAYLIECDRHTRTREDIIEHKRKIEACKVLGKERMKKQEEVRKRQDSVIKEWMALEKEFKKKEKEFHQDTNELATELRQLKHDLQYEYSNLAQEGRNLEKEEDKLVSKENELRFLVRDAGVVSAENATLNSTKFRLQRALNTTNEVTESGEERLEKVSEELGLMEVDVFMLQRSVKVAEEETRKWRQRYSMVEKDLKRAEKLLQDFTKSKMKELELKHGVAVAGGSYTGQLTAENVAFNNKAPKKKKSKASMGLSTLARGFQSIDTLSVDTENTSSLMEAVFGVGEKKRSTAATPAQSVPRSFKLASKPQLEFSGKTTEFAEGMPINFHDTYHDIAVKNNRRGTAKARSMAADPELWLETAED</sequence>
<protein>
    <submittedName>
        <fullName evidence="3">Uncharacterized protein</fullName>
    </submittedName>
</protein>
<dbReference type="EMBL" id="BRYA01001321">
    <property type="protein sequence ID" value="GMI41696.1"/>
    <property type="molecule type" value="Genomic_DNA"/>
</dbReference>
<feature type="region of interest" description="Disordered" evidence="2">
    <location>
        <begin position="1"/>
        <end position="64"/>
    </location>
</feature>